<evidence type="ECO:0000259" key="8">
    <source>
        <dbReference type="PROSITE" id="PS50893"/>
    </source>
</evidence>
<dbReference type="SMART" id="SM00382">
    <property type="entry name" value="AAA"/>
    <property type="match status" value="1"/>
</dbReference>
<protein>
    <submittedName>
        <fullName evidence="9">ATP-binding cassette domain-containing protein</fullName>
    </submittedName>
</protein>
<feature type="domain" description="ABC transporter" evidence="8">
    <location>
        <begin position="2"/>
        <end position="241"/>
    </location>
</feature>
<comment type="caution">
    <text evidence="9">The sequence shown here is derived from an EMBL/GenBank/DDBJ whole genome shotgun (WGS) entry which is preliminary data.</text>
</comment>
<dbReference type="Gene3D" id="3.30.70.260">
    <property type="match status" value="1"/>
</dbReference>
<evidence type="ECO:0000313" key="10">
    <source>
        <dbReference type="Proteomes" id="UP001158045"/>
    </source>
</evidence>
<dbReference type="InterPro" id="IPR018449">
    <property type="entry name" value="NIL_domain"/>
</dbReference>
<dbReference type="EMBL" id="JARYZI010000013">
    <property type="protein sequence ID" value="MDH8679563.1"/>
    <property type="molecule type" value="Genomic_DNA"/>
</dbReference>
<dbReference type="InterPro" id="IPR003593">
    <property type="entry name" value="AAA+_ATPase"/>
</dbReference>
<evidence type="ECO:0000256" key="5">
    <source>
        <dbReference type="ARBA" id="ARBA00022967"/>
    </source>
</evidence>
<evidence type="ECO:0000256" key="4">
    <source>
        <dbReference type="ARBA" id="ARBA00022840"/>
    </source>
</evidence>
<keyword evidence="1" id="KW-0813">Transport</keyword>
<dbReference type="SMART" id="SM00930">
    <property type="entry name" value="NIL"/>
    <property type="match status" value="1"/>
</dbReference>
<dbReference type="PROSITE" id="PS50893">
    <property type="entry name" value="ABC_TRANSPORTER_2"/>
    <property type="match status" value="1"/>
</dbReference>
<keyword evidence="6" id="KW-0029">Amino-acid transport</keyword>
<dbReference type="Gene3D" id="3.40.50.300">
    <property type="entry name" value="P-loop containing nucleotide triphosphate hydrolases"/>
    <property type="match status" value="1"/>
</dbReference>
<dbReference type="PROSITE" id="PS00211">
    <property type="entry name" value="ABC_TRANSPORTER_1"/>
    <property type="match status" value="1"/>
</dbReference>
<accession>A0ABT6NGJ9</accession>
<dbReference type="SUPFAM" id="SSF52540">
    <property type="entry name" value="P-loop containing nucleoside triphosphate hydrolases"/>
    <property type="match status" value="1"/>
</dbReference>
<dbReference type="Proteomes" id="UP001158045">
    <property type="component" value="Unassembled WGS sequence"/>
</dbReference>
<evidence type="ECO:0000256" key="3">
    <source>
        <dbReference type="ARBA" id="ARBA00022741"/>
    </source>
</evidence>
<dbReference type="InterPro" id="IPR041701">
    <property type="entry name" value="MetN_ABC"/>
</dbReference>
<name>A0ABT6NGJ9_9FIRM</name>
<dbReference type="CDD" id="cd03258">
    <property type="entry name" value="ABC_MetN_methionine_transporter"/>
    <property type="match status" value="1"/>
</dbReference>
<dbReference type="InterPro" id="IPR050086">
    <property type="entry name" value="MetN_ABC_transporter-like"/>
</dbReference>
<keyword evidence="4 9" id="KW-0067">ATP-binding</keyword>
<dbReference type="InterPro" id="IPR045865">
    <property type="entry name" value="ACT-like_dom_sf"/>
</dbReference>
<dbReference type="GO" id="GO:0005524">
    <property type="term" value="F:ATP binding"/>
    <property type="evidence" value="ECO:0007669"/>
    <property type="project" value="UniProtKB-KW"/>
</dbReference>
<organism evidence="9 10">
    <name type="scientific">Fusibacter bizertensis</name>
    <dbReference type="NCBI Taxonomy" id="1488331"/>
    <lineage>
        <taxon>Bacteria</taxon>
        <taxon>Bacillati</taxon>
        <taxon>Bacillota</taxon>
        <taxon>Clostridia</taxon>
        <taxon>Eubacteriales</taxon>
        <taxon>Eubacteriales Family XII. Incertae Sedis</taxon>
        <taxon>Fusibacter</taxon>
    </lineage>
</organism>
<dbReference type="RefSeq" id="WP_281095460.1">
    <property type="nucleotide sequence ID" value="NZ_JARYZI010000013.1"/>
</dbReference>
<sequence>MIKIGALTKIYKKEDQIIKALDGVDLHIKKGDIFGIIGLSGAGKSSLVRCINRIEDPTSGDIFVADTNILKLNGKALREARQGIGMIFQNFNLLSSKTVYENIAFPLRLQKLSKEQVHNRVMALLEKVELTDKTNAYPVNLSGGQKQRVGIARALANSPEILLCDEATSALDPKTTKQILNLLKDISREFGITLVVITHEMEVIKAICNKVAILEAGKVLVQGDTTELFTSKTEEKTRHFFGEVEAPTCLPVKGTRLLLTFAKGSAKFPILSKLIRQFEIDINILSGNIESIQDEVVGKLLIELLPQKGLAEQMPSIHELLDILKSENVLAEVII</sequence>
<evidence type="ECO:0000256" key="6">
    <source>
        <dbReference type="ARBA" id="ARBA00022970"/>
    </source>
</evidence>
<dbReference type="Pfam" id="PF09383">
    <property type="entry name" value="NIL"/>
    <property type="match status" value="1"/>
</dbReference>
<dbReference type="PANTHER" id="PTHR43166:SF30">
    <property type="entry name" value="METHIONINE IMPORT ATP-BINDING PROTEIN METN"/>
    <property type="match status" value="1"/>
</dbReference>
<keyword evidence="5" id="KW-1278">Translocase</keyword>
<dbReference type="Pfam" id="PF00005">
    <property type="entry name" value="ABC_tran"/>
    <property type="match status" value="1"/>
</dbReference>
<dbReference type="PANTHER" id="PTHR43166">
    <property type="entry name" value="AMINO ACID IMPORT ATP-BINDING PROTEIN"/>
    <property type="match status" value="1"/>
</dbReference>
<keyword evidence="3" id="KW-0547">Nucleotide-binding</keyword>
<gene>
    <name evidence="9" type="ORF">QE109_15495</name>
</gene>
<evidence type="ECO:0000313" key="9">
    <source>
        <dbReference type="EMBL" id="MDH8679563.1"/>
    </source>
</evidence>
<evidence type="ECO:0000256" key="1">
    <source>
        <dbReference type="ARBA" id="ARBA00022448"/>
    </source>
</evidence>
<evidence type="ECO:0000256" key="7">
    <source>
        <dbReference type="ARBA" id="ARBA00023136"/>
    </source>
</evidence>
<dbReference type="InterPro" id="IPR027417">
    <property type="entry name" value="P-loop_NTPase"/>
</dbReference>
<keyword evidence="2" id="KW-1003">Cell membrane</keyword>
<keyword evidence="7" id="KW-0472">Membrane</keyword>
<evidence type="ECO:0000256" key="2">
    <source>
        <dbReference type="ARBA" id="ARBA00022475"/>
    </source>
</evidence>
<reference evidence="9 10" key="1">
    <citation type="submission" date="2023-04" db="EMBL/GenBank/DDBJ databases">
        <title>Fusibacter bizertensis strain WBS, isolated from littoral bottom sediments of the Arctic seas - biochemical and genomic analysis.</title>
        <authorList>
            <person name="Brioukhanov A.L."/>
        </authorList>
    </citation>
    <scope>NUCLEOTIDE SEQUENCE [LARGE SCALE GENOMIC DNA]</scope>
    <source>
        <strain evidence="9 10">WBS</strain>
    </source>
</reference>
<proteinExistence type="predicted"/>
<dbReference type="InterPro" id="IPR003439">
    <property type="entry name" value="ABC_transporter-like_ATP-bd"/>
</dbReference>
<dbReference type="InterPro" id="IPR017871">
    <property type="entry name" value="ABC_transporter-like_CS"/>
</dbReference>
<keyword evidence="10" id="KW-1185">Reference proteome</keyword>
<dbReference type="SUPFAM" id="SSF55021">
    <property type="entry name" value="ACT-like"/>
    <property type="match status" value="1"/>
</dbReference>